<dbReference type="FunCoup" id="A0A5E4GDW4">
    <property type="interactions" value="771"/>
</dbReference>
<feature type="domain" description="XS" evidence="5">
    <location>
        <begin position="397"/>
        <end position="510"/>
    </location>
</feature>
<dbReference type="InParanoid" id="A0A5E4GDW4"/>
<protein>
    <submittedName>
        <fullName evidence="7">PREDICTED: SUPPRESSOR OF GENE SILENCING</fullName>
    </submittedName>
</protein>
<evidence type="ECO:0000259" key="6">
    <source>
        <dbReference type="Pfam" id="PF03470"/>
    </source>
</evidence>
<dbReference type="AlphaFoldDB" id="A0A5E4GDW4"/>
<evidence type="ECO:0000313" key="8">
    <source>
        <dbReference type="Proteomes" id="UP000327085"/>
    </source>
</evidence>
<dbReference type="Pfam" id="PF03468">
    <property type="entry name" value="XS"/>
    <property type="match status" value="1"/>
</dbReference>
<dbReference type="InterPro" id="IPR005380">
    <property type="entry name" value="XS_domain"/>
</dbReference>
<feature type="compositionally biased region" description="Polar residues" evidence="4">
    <location>
        <begin position="144"/>
        <end position="160"/>
    </location>
</feature>
<name>A0A5E4GDW4_PRUDU</name>
<dbReference type="Pfam" id="PF03470">
    <property type="entry name" value="zf-XS"/>
    <property type="match status" value="1"/>
</dbReference>
<feature type="compositionally biased region" description="Polar residues" evidence="4">
    <location>
        <begin position="202"/>
        <end position="217"/>
    </location>
</feature>
<dbReference type="EMBL" id="CABIKO010000597">
    <property type="protein sequence ID" value="VVA38015.1"/>
    <property type="molecule type" value="Genomic_DNA"/>
</dbReference>
<evidence type="ECO:0000259" key="5">
    <source>
        <dbReference type="Pfam" id="PF03468"/>
    </source>
</evidence>
<dbReference type="InterPro" id="IPR044287">
    <property type="entry name" value="SGS3"/>
</dbReference>
<dbReference type="OMA" id="DWYNLQP"/>
<dbReference type="Gramene" id="VVA38015">
    <property type="protein sequence ID" value="VVA38015"/>
    <property type="gene ID" value="Prudul26B015883"/>
</dbReference>
<feature type="region of interest" description="Disordered" evidence="4">
    <location>
        <begin position="139"/>
        <end position="293"/>
    </location>
</feature>
<accession>A0A5E4GDW4</accession>
<organism evidence="7 8">
    <name type="scientific">Prunus dulcis</name>
    <name type="common">Almond</name>
    <name type="synonym">Amygdalus dulcis</name>
    <dbReference type="NCBI Taxonomy" id="3755"/>
    <lineage>
        <taxon>Eukaryota</taxon>
        <taxon>Viridiplantae</taxon>
        <taxon>Streptophyta</taxon>
        <taxon>Embryophyta</taxon>
        <taxon>Tracheophyta</taxon>
        <taxon>Spermatophyta</taxon>
        <taxon>Magnoliopsida</taxon>
        <taxon>eudicotyledons</taxon>
        <taxon>Gunneridae</taxon>
        <taxon>Pentapetalae</taxon>
        <taxon>rosids</taxon>
        <taxon>fabids</taxon>
        <taxon>Rosales</taxon>
        <taxon>Rosaceae</taxon>
        <taxon>Amygdaloideae</taxon>
        <taxon>Amygdaleae</taxon>
        <taxon>Prunus</taxon>
    </lineage>
</organism>
<dbReference type="PANTHER" id="PTHR46602">
    <property type="entry name" value="PROTEIN SUPPRESSOR OF GENE SILENCING 3"/>
    <property type="match status" value="1"/>
</dbReference>
<evidence type="ECO:0000313" key="7">
    <source>
        <dbReference type="EMBL" id="VVA38015.1"/>
    </source>
</evidence>
<dbReference type="GO" id="GO:0031047">
    <property type="term" value="P:regulatory ncRNA-mediated gene silencing"/>
    <property type="evidence" value="ECO:0007669"/>
    <property type="project" value="UniProtKB-KW"/>
</dbReference>
<keyword evidence="2" id="KW-0943">RNA-mediated gene silencing</keyword>
<evidence type="ECO:0000256" key="1">
    <source>
        <dbReference type="ARBA" id="ARBA00023054"/>
    </source>
</evidence>
<sequence length="720" mass="82718">MGKPPTPKEGMCAATGNPHMSLSHQSNRLVFHAISSRSHSHSDSHSHSVGERVILSRLRHPLRRNPTFPAYSGHFPTTIGSVPQVLFFRMSARRNGGNPKGKDVSEFNSPKVEQLTHGVAGISLESAQDDGQWEVISRKPKNRAGSSTAKQWGPQNSNSKAWAEFDVQKPSMRNSGGSGRASGNFWPSQTADSRKPAGRGNVRQQSSARVSENNYVAPQQVVPPPLDHGWNWQSRAGFTQPKGSEDGQGNYDKDGDVAAAKANDDDDNSDAVGDSDDELYSDEFDSDSSEKSHETRKSSRWFKKFFEILDSLTVDEINDPARQWHCPACQGGPGAIDWYRGLQPLMTHAKTKGSKRVMLHRELAELLDEELRRKGTTVVPAGEAFGKWKGLKDEEKDHEIVWPPMVVIMNTRLEQDENEKWIGMGNQELLDYFSSYAAVRARHSYGPQGHRGMSILIFEASARGYLEAERLHKHFTEQGTDRDAWDRRRVLFHSGGKRQLYGYMAVKEDLDIFNQHSQGKSKLKFEMRSYQEMVVNQIRQMSEDNQQLNWFKNKVAKEQRHAKALEESLGIVSERLRKTTEENRIVRQRTKMQHEENKEEMYLQEQFFKDQIKIIHESRDAREESFERLQQEERDKVKQSYVNPSNAEEKKYKSVEIDNFIKSQEKEMEEFVEERDMLIKAHEDNKAAMKRRQWEEEVELEKDFDAKYTQLMEKYSPHRS</sequence>
<evidence type="ECO:0000256" key="2">
    <source>
        <dbReference type="ARBA" id="ARBA00023158"/>
    </source>
</evidence>
<dbReference type="InterPro" id="IPR038588">
    <property type="entry name" value="XS_domain_sf"/>
</dbReference>
<keyword evidence="1" id="KW-0175">Coiled coil</keyword>
<feature type="compositionally biased region" description="Acidic residues" evidence="4">
    <location>
        <begin position="264"/>
        <end position="287"/>
    </location>
</feature>
<dbReference type="PANTHER" id="PTHR46602:SF1">
    <property type="entry name" value="PROTEIN SUPPRESSOR OF GENE SILENCING 3"/>
    <property type="match status" value="1"/>
</dbReference>
<reference evidence="8" key="1">
    <citation type="journal article" date="2020" name="Plant J.">
        <title>Transposons played a major role in the diversification between the closely related almond and peach genomes: results from the almond genome sequence.</title>
        <authorList>
            <person name="Alioto T."/>
            <person name="Alexiou K.G."/>
            <person name="Bardil A."/>
            <person name="Barteri F."/>
            <person name="Castanera R."/>
            <person name="Cruz F."/>
            <person name="Dhingra A."/>
            <person name="Duval H."/>
            <person name="Fernandez I Marti A."/>
            <person name="Frias L."/>
            <person name="Galan B."/>
            <person name="Garcia J.L."/>
            <person name="Howad W."/>
            <person name="Gomez-Garrido J."/>
            <person name="Gut M."/>
            <person name="Julca I."/>
            <person name="Morata J."/>
            <person name="Puigdomenech P."/>
            <person name="Ribeca P."/>
            <person name="Rubio Cabetas M.J."/>
            <person name="Vlasova A."/>
            <person name="Wirthensohn M."/>
            <person name="Garcia-Mas J."/>
            <person name="Gabaldon T."/>
            <person name="Casacuberta J.M."/>
            <person name="Arus P."/>
        </authorList>
    </citation>
    <scope>NUCLEOTIDE SEQUENCE [LARGE SCALE GENOMIC DNA]</scope>
    <source>
        <strain evidence="8">cv. Texas</strain>
    </source>
</reference>
<feature type="domain" description="Zinc finger-XS" evidence="6">
    <location>
        <begin position="326"/>
        <end position="364"/>
    </location>
</feature>
<evidence type="ECO:0000256" key="4">
    <source>
        <dbReference type="SAM" id="MobiDB-lite"/>
    </source>
</evidence>
<gene>
    <name evidence="7" type="ORF">ALMOND_2B015883</name>
</gene>
<dbReference type="Gene3D" id="3.30.70.2890">
    <property type="entry name" value="XS domain"/>
    <property type="match status" value="1"/>
</dbReference>
<dbReference type="InterPro" id="IPR005381">
    <property type="entry name" value="Znf-XS_domain"/>
</dbReference>
<dbReference type="Proteomes" id="UP000327085">
    <property type="component" value="Chromosome 4"/>
</dbReference>
<evidence type="ECO:0000256" key="3">
    <source>
        <dbReference type="ARBA" id="ARBA00024022"/>
    </source>
</evidence>
<proteinExistence type="inferred from homology"/>
<dbReference type="GO" id="GO:0051607">
    <property type="term" value="P:defense response to virus"/>
    <property type="evidence" value="ECO:0007669"/>
    <property type="project" value="InterPro"/>
</dbReference>
<dbReference type="CDD" id="cd12266">
    <property type="entry name" value="RRM_like_XS"/>
    <property type="match status" value="1"/>
</dbReference>
<comment type="similarity">
    <text evidence="3">Belongs to the SGS3 family.</text>
</comment>